<dbReference type="SFLD" id="SFLDG01148">
    <property type="entry name" value="Xi_(cytGST)"/>
    <property type="match status" value="1"/>
</dbReference>
<organism evidence="5 6">
    <name type="scientific">Alteromonas lipolytica</name>
    <dbReference type="NCBI Taxonomy" id="1856405"/>
    <lineage>
        <taxon>Bacteria</taxon>
        <taxon>Pseudomonadati</taxon>
        <taxon>Pseudomonadota</taxon>
        <taxon>Gammaproteobacteria</taxon>
        <taxon>Alteromonadales</taxon>
        <taxon>Alteromonadaceae</taxon>
        <taxon>Alteromonas/Salinimonas group</taxon>
        <taxon>Alteromonas</taxon>
    </lineage>
</organism>
<dbReference type="InterPro" id="IPR010987">
    <property type="entry name" value="Glutathione-S-Trfase_C-like"/>
</dbReference>
<dbReference type="SFLD" id="SFLDG01206">
    <property type="entry name" value="Xi.1"/>
    <property type="match status" value="1"/>
</dbReference>
<evidence type="ECO:0000313" key="5">
    <source>
        <dbReference type="EMBL" id="OFI35075.1"/>
    </source>
</evidence>
<feature type="binding site" evidence="2">
    <location>
        <begin position="121"/>
        <end position="124"/>
    </location>
    <ligand>
        <name>glutathione</name>
        <dbReference type="ChEBI" id="CHEBI:57925"/>
    </ligand>
</feature>
<feature type="site" description="Lowers pKa of active site Cys" evidence="3">
    <location>
        <position position="287"/>
    </location>
</feature>
<dbReference type="PANTHER" id="PTHR32419">
    <property type="entry name" value="GLUTATHIONYL-HYDROQUINONE REDUCTASE"/>
    <property type="match status" value="1"/>
</dbReference>
<dbReference type="Proteomes" id="UP000176037">
    <property type="component" value="Unassembled WGS sequence"/>
</dbReference>
<dbReference type="Gene3D" id="3.40.30.10">
    <property type="entry name" value="Glutaredoxin"/>
    <property type="match status" value="1"/>
</dbReference>
<keyword evidence="6" id="KW-1185">Reference proteome</keyword>
<evidence type="ECO:0000256" key="2">
    <source>
        <dbReference type="PIRSR" id="PIRSR015753-2"/>
    </source>
</evidence>
<feature type="active site" description="Nucleophile" evidence="1">
    <location>
        <position position="55"/>
    </location>
</feature>
<dbReference type="InterPro" id="IPR047047">
    <property type="entry name" value="GST_Omega-like_C"/>
</dbReference>
<evidence type="ECO:0000259" key="4">
    <source>
        <dbReference type="PROSITE" id="PS50405"/>
    </source>
</evidence>
<feature type="binding site" evidence="2">
    <location>
        <position position="88"/>
    </location>
    <ligand>
        <name>glutathione</name>
        <dbReference type="ChEBI" id="CHEBI:57925"/>
    </ligand>
</feature>
<dbReference type="FunFam" id="3.40.30.10:FF:000058">
    <property type="entry name" value="Glutathione S-transferase, omega"/>
    <property type="match status" value="1"/>
</dbReference>
<comment type="caution">
    <text evidence="5">The sequence shown here is derived from an EMBL/GenBank/DDBJ whole genome shotgun (WGS) entry which is preliminary data.</text>
</comment>
<dbReference type="SUPFAM" id="SSF47616">
    <property type="entry name" value="GST C-terminal domain-like"/>
    <property type="match status" value="1"/>
</dbReference>
<dbReference type="PROSITE" id="PS50405">
    <property type="entry name" value="GST_CTER"/>
    <property type="match status" value="1"/>
</dbReference>
<dbReference type="RefSeq" id="WP_070175993.1">
    <property type="nucleotide sequence ID" value="NZ_BMJR01000001.1"/>
</dbReference>
<dbReference type="STRING" id="1856405.BFC17_16120"/>
<dbReference type="InterPro" id="IPR004045">
    <property type="entry name" value="Glutathione_S-Trfase_N"/>
</dbReference>
<dbReference type="InterPro" id="IPR016639">
    <property type="entry name" value="GST_Omega/GSH"/>
</dbReference>
<dbReference type="AlphaFoldDB" id="A0A1E8FGK5"/>
<dbReference type="GO" id="GO:0005737">
    <property type="term" value="C:cytoplasm"/>
    <property type="evidence" value="ECO:0007669"/>
    <property type="project" value="TreeGrafter"/>
</dbReference>
<dbReference type="Pfam" id="PF13410">
    <property type="entry name" value="GST_C_2"/>
    <property type="match status" value="1"/>
</dbReference>
<feature type="domain" description="GST C-terminal" evidence="4">
    <location>
        <begin position="163"/>
        <end position="290"/>
    </location>
</feature>
<dbReference type="SFLD" id="SFLDS00019">
    <property type="entry name" value="Glutathione_Transferase_(cytos"/>
    <property type="match status" value="1"/>
</dbReference>
<dbReference type="InterPro" id="IPR036249">
    <property type="entry name" value="Thioredoxin-like_sf"/>
</dbReference>
<protein>
    <submittedName>
        <fullName evidence="5">Glutathione-dependent reductase</fullName>
    </submittedName>
</protein>
<dbReference type="Pfam" id="PF13409">
    <property type="entry name" value="GST_N_2"/>
    <property type="match status" value="1"/>
</dbReference>
<evidence type="ECO:0000313" key="6">
    <source>
        <dbReference type="Proteomes" id="UP000176037"/>
    </source>
</evidence>
<feature type="site" description="Lowers pKa of active site Cys" evidence="3">
    <location>
        <position position="244"/>
    </location>
</feature>
<reference evidence="5 6" key="1">
    <citation type="submission" date="2016-09" db="EMBL/GenBank/DDBJ databases">
        <title>Alteromonas lipolytica, a new species isolated from sea water.</title>
        <authorList>
            <person name="Wu Y.-H."/>
            <person name="Cheng H."/>
            <person name="Xu X.-W."/>
        </authorList>
    </citation>
    <scope>NUCLEOTIDE SEQUENCE [LARGE SCALE GENOMIC DNA]</scope>
    <source>
        <strain evidence="5 6">JW12</strain>
    </source>
</reference>
<evidence type="ECO:0000256" key="1">
    <source>
        <dbReference type="PIRSR" id="PIRSR015753-1"/>
    </source>
</evidence>
<dbReference type="PIRSF" id="PIRSF015753">
    <property type="entry name" value="GST"/>
    <property type="match status" value="1"/>
</dbReference>
<proteinExistence type="predicted"/>
<name>A0A1E8FGK5_9ALTE</name>
<dbReference type="SUPFAM" id="SSF52833">
    <property type="entry name" value="Thioredoxin-like"/>
    <property type="match status" value="1"/>
</dbReference>
<dbReference type="OrthoDB" id="9769158at2"/>
<dbReference type="EMBL" id="MJIC01000010">
    <property type="protein sequence ID" value="OFI35075.1"/>
    <property type="molecule type" value="Genomic_DNA"/>
</dbReference>
<sequence length="310" mass="36125">MGLLINGKWHDKWYDTAKSGGRFERQDSLFRNTIEKGGEFEAESGRYHLYVSLACPWAHRTLIMRQLKSLTSHISVSIVSPDMLDNGWTFLPYKGSTGDTLYGHRYMYEIYLRQQADVTTRVTVPVLWDKKTERIVNNESAEIIRILNNSFNDITGNYSDFYPEQLRPEIDEVNQWVYNDINNGVYKAGFATDQAVYEAAVDKLFSALDKVEARLQRQAFLVGNHLTEADIRLFTTLVRFDAVYHGHFKCNRKQIQDYPAMFDYMKRIYRLDGVADTTNMDHIKRHYYYSHTMINPTQVVPVGPDVSLWK</sequence>
<feature type="active site" description="Proton donor/acceptor" evidence="1">
    <location>
        <position position="186"/>
    </location>
</feature>
<accession>A0A1E8FGK5</accession>
<dbReference type="InterPro" id="IPR040079">
    <property type="entry name" value="Glutathione_S-Trfase"/>
</dbReference>
<dbReference type="PANTHER" id="PTHR32419:SF6">
    <property type="entry name" value="GLUTATHIONE S-TRANSFERASE OMEGA-LIKE 1-RELATED"/>
    <property type="match status" value="1"/>
</dbReference>
<dbReference type="GO" id="GO:0004364">
    <property type="term" value="F:glutathione transferase activity"/>
    <property type="evidence" value="ECO:0007669"/>
    <property type="project" value="InterPro"/>
</dbReference>
<feature type="binding site" evidence="2">
    <location>
        <begin position="139"/>
        <end position="140"/>
    </location>
    <ligand>
        <name>glutathione</name>
        <dbReference type="ChEBI" id="CHEBI:57925"/>
    </ligand>
</feature>
<dbReference type="CDD" id="cd03190">
    <property type="entry name" value="GST_C_Omega_like"/>
    <property type="match status" value="1"/>
</dbReference>
<evidence type="ECO:0000256" key="3">
    <source>
        <dbReference type="PIRSR" id="PIRSR015753-3"/>
    </source>
</evidence>
<dbReference type="Gene3D" id="1.20.1050.10">
    <property type="match status" value="1"/>
</dbReference>
<dbReference type="InterPro" id="IPR036282">
    <property type="entry name" value="Glutathione-S-Trfase_C_sf"/>
</dbReference>
<gene>
    <name evidence="5" type="ORF">BFC17_16120</name>
</gene>